<name>A0AAV6JST4_9ERIC</name>
<protein>
    <recommendedName>
        <fullName evidence="9">MLO-like protein</fullName>
    </recommendedName>
</protein>
<organism evidence="13 14">
    <name type="scientific">Rhododendron griersonianum</name>
    <dbReference type="NCBI Taxonomy" id="479676"/>
    <lineage>
        <taxon>Eukaryota</taxon>
        <taxon>Viridiplantae</taxon>
        <taxon>Streptophyta</taxon>
        <taxon>Embryophyta</taxon>
        <taxon>Tracheophyta</taxon>
        <taxon>Spermatophyta</taxon>
        <taxon>Magnoliopsida</taxon>
        <taxon>eudicotyledons</taxon>
        <taxon>Gunneridae</taxon>
        <taxon>Pentapetalae</taxon>
        <taxon>asterids</taxon>
        <taxon>Ericales</taxon>
        <taxon>Ericaceae</taxon>
        <taxon>Ericoideae</taxon>
        <taxon>Rhodoreae</taxon>
        <taxon>Rhododendron</taxon>
    </lineage>
</organism>
<dbReference type="Pfam" id="PF00254">
    <property type="entry name" value="FKBP_C"/>
    <property type="match status" value="1"/>
</dbReference>
<keyword evidence="5 9" id="KW-1133">Transmembrane helix</keyword>
<keyword evidence="7 9" id="KW-0568">Pathogenesis-related protein</keyword>
<keyword evidence="4 9" id="KW-0611">Plant defense</keyword>
<dbReference type="SUPFAM" id="SSF54534">
    <property type="entry name" value="FKBP-like"/>
    <property type="match status" value="1"/>
</dbReference>
<evidence type="ECO:0000256" key="1">
    <source>
        <dbReference type="ARBA" id="ARBA00004141"/>
    </source>
</evidence>
<evidence type="ECO:0000256" key="11">
    <source>
        <dbReference type="SAM" id="Phobius"/>
    </source>
</evidence>
<dbReference type="Pfam" id="PF03094">
    <property type="entry name" value="Mlo"/>
    <property type="match status" value="3"/>
</dbReference>
<evidence type="ECO:0000313" key="13">
    <source>
        <dbReference type="EMBL" id="KAG5542615.1"/>
    </source>
</evidence>
<evidence type="ECO:0000256" key="3">
    <source>
        <dbReference type="ARBA" id="ARBA00022692"/>
    </source>
</evidence>
<feature type="domain" description="PPIase FKBP-type" evidence="12">
    <location>
        <begin position="354"/>
        <end position="472"/>
    </location>
</feature>
<feature type="compositionally biased region" description="Low complexity" evidence="10">
    <location>
        <begin position="295"/>
        <end position="304"/>
    </location>
</feature>
<accession>A0AAV6JST4</accession>
<dbReference type="PANTHER" id="PTHR31942">
    <property type="entry name" value="MLO-LIKE PROTEIN 1"/>
    <property type="match status" value="1"/>
</dbReference>
<dbReference type="GO" id="GO:0005516">
    <property type="term" value="F:calmodulin binding"/>
    <property type="evidence" value="ECO:0007669"/>
    <property type="project" value="UniProtKB-KW"/>
</dbReference>
<proteinExistence type="inferred from homology"/>
<dbReference type="EMBL" id="JACTNZ010000007">
    <property type="protein sequence ID" value="KAG5542615.1"/>
    <property type="molecule type" value="Genomic_DNA"/>
</dbReference>
<dbReference type="GO" id="GO:0016020">
    <property type="term" value="C:membrane"/>
    <property type="evidence" value="ECO:0007669"/>
    <property type="project" value="UniProtKB-SubCell"/>
</dbReference>
<comment type="caution">
    <text evidence="13">The sequence shown here is derived from an EMBL/GenBank/DDBJ whole genome shotgun (WGS) entry which is preliminary data.</text>
</comment>
<dbReference type="InterPro" id="IPR004326">
    <property type="entry name" value="Mlo"/>
</dbReference>
<gene>
    <name evidence="9" type="primary">MLO</name>
    <name evidence="13" type="ORF">RHGRI_022216</name>
</gene>
<keyword evidence="14" id="KW-1185">Reference proteome</keyword>
<dbReference type="PROSITE" id="PS50059">
    <property type="entry name" value="FKBP_PPIASE"/>
    <property type="match status" value="1"/>
</dbReference>
<feature type="transmembrane region" description="Helical" evidence="11">
    <location>
        <begin position="12"/>
        <end position="30"/>
    </location>
</feature>
<evidence type="ECO:0000259" key="12">
    <source>
        <dbReference type="PROSITE" id="PS50059"/>
    </source>
</evidence>
<comment type="subcellular location">
    <subcellularLocation>
        <location evidence="1 9">Membrane</location>
        <topology evidence="1 9">Multi-pass membrane protein</topology>
    </subcellularLocation>
</comment>
<dbReference type="PANTHER" id="PTHR31942:SF53">
    <property type="entry name" value="MLO-LIKE PROTEIN 5-RELATED"/>
    <property type="match status" value="1"/>
</dbReference>
<keyword evidence="8" id="KW-0413">Isomerase</keyword>
<dbReference type="GO" id="GO:0006952">
    <property type="term" value="P:defense response"/>
    <property type="evidence" value="ECO:0007669"/>
    <property type="project" value="UniProtKB-KW"/>
</dbReference>
<feature type="transmembrane region" description="Helical" evidence="11">
    <location>
        <begin position="232"/>
        <end position="257"/>
    </location>
</feature>
<dbReference type="InterPro" id="IPR046357">
    <property type="entry name" value="PPIase_dom_sf"/>
</dbReference>
<evidence type="ECO:0000256" key="7">
    <source>
        <dbReference type="ARBA" id="ARBA00023265"/>
    </source>
</evidence>
<evidence type="ECO:0000256" key="9">
    <source>
        <dbReference type="RuleBase" id="RU280816"/>
    </source>
</evidence>
<comment type="catalytic activity">
    <reaction evidence="8">
        <text>[protein]-peptidylproline (omega=180) = [protein]-peptidylproline (omega=0)</text>
        <dbReference type="Rhea" id="RHEA:16237"/>
        <dbReference type="Rhea" id="RHEA-COMP:10747"/>
        <dbReference type="Rhea" id="RHEA-COMP:10748"/>
        <dbReference type="ChEBI" id="CHEBI:83833"/>
        <dbReference type="ChEBI" id="CHEBI:83834"/>
        <dbReference type="EC" id="5.2.1.8"/>
    </reaction>
</comment>
<dbReference type="AlphaFoldDB" id="A0AAV6JST4"/>
<evidence type="ECO:0000256" key="10">
    <source>
        <dbReference type="SAM" id="MobiDB-lite"/>
    </source>
</evidence>
<dbReference type="GO" id="GO:0003755">
    <property type="term" value="F:peptidyl-prolyl cis-trans isomerase activity"/>
    <property type="evidence" value="ECO:0007669"/>
    <property type="project" value="UniProtKB-KW"/>
</dbReference>
<dbReference type="FunFam" id="3.10.50.40:FF:000036">
    <property type="entry name" value="Peptidylprolyl isomerase"/>
    <property type="match status" value="1"/>
</dbReference>
<evidence type="ECO:0000256" key="8">
    <source>
        <dbReference type="PROSITE-ProRule" id="PRU00277"/>
    </source>
</evidence>
<reference evidence="13" key="1">
    <citation type="submission" date="2020-08" db="EMBL/GenBank/DDBJ databases">
        <title>Plant Genome Project.</title>
        <authorList>
            <person name="Zhang R.-G."/>
        </authorList>
    </citation>
    <scope>NUCLEOTIDE SEQUENCE</scope>
    <source>
        <strain evidence="13">WSP0</strain>
        <tissue evidence="13">Leaf</tissue>
    </source>
</reference>
<keyword evidence="8" id="KW-0697">Rotamase</keyword>
<feature type="region of interest" description="Disordered" evidence="10">
    <location>
        <begin position="287"/>
        <end position="323"/>
    </location>
</feature>
<evidence type="ECO:0000313" key="14">
    <source>
        <dbReference type="Proteomes" id="UP000823749"/>
    </source>
</evidence>
<comment type="similarity">
    <text evidence="2 9">Belongs to the MLO family.</text>
</comment>
<comment type="function">
    <text evidence="9">May be involved in modulation of pathogen defense and leaf cell death.</text>
</comment>
<sequence length="477" mass="52723">MLEALEKIKAELMILGFISLLLTFGQNYIANICISTSLANTMLPCPLPSETHESHNGNGHNGKGHNEESEHHRRLLWNEHRFLSADSSAKGCKTVCFFRQFLRSVRKADYLAMRHGFISVHLAPGSKFDFQKYIKRSLEDDFKVVVGIRMAVHVLVIRYASSFGTKLQAIITQMAVEIQERHAVVQGMPLVQVSDRHFWFGWPQLILYLIHLTLFQYEFGLKSCFHQNFRLIIVRVALGVGVQILCSYITLPLYALVTQMGSNMKKSIFDDQTSKALMNWHKNAMKKKNEGKAGAGATATRTLGGSPGDSPDNSPGGNARVHLPQNNEEGLELAADGLKYYDVVEGKGPVAEKGSTVQVHFDCLYGKITAVSSRESKLLAGNRIIAQPYEFKVGAPPGKERKRDFADNPNGLFSAQAAPKPPPAMYSITEGMKLGGKRTVIVPPEVGYGQKGMGEIPPGATFELNLELLEVKPPEGK</sequence>
<evidence type="ECO:0000256" key="5">
    <source>
        <dbReference type="ARBA" id="ARBA00022989"/>
    </source>
</evidence>
<feature type="transmembrane region" description="Helical" evidence="11">
    <location>
        <begin position="199"/>
        <end position="220"/>
    </location>
</feature>
<evidence type="ECO:0000256" key="2">
    <source>
        <dbReference type="ARBA" id="ARBA00006574"/>
    </source>
</evidence>
<keyword evidence="9" id="KW-0112">Calmodulin-binding</keyword>
<dbReference type="InterPro" id="IPR001179">
    <property type="entry name" value="PPIase_FKBP_dom"/>
</dbReference>
<keyword evidence="6 9" id="KW-0472">Membrane</keyword>
<keyword evidence="3 9" id="KW-0812">Transmembrane</keyword>
<dbReference type="Proteomes" id="UP000823749">
    <property type="component" value="Chromosome 7"/>
</dbReference>
<evidence type="ECO:0000256" key="6">
    <source>
        <dbReference type="ARBA" id="ARBA00023136"/>
    </source>
</evidence>
<dbReference type="Gene3D" id="3.10.50.40">
    <property type="match status" value="1"/>
</dbReference>
<feature type="region of interest" description="Disordered" evidence="10">
    <location>
        <begin position="49"/>
        <end position="70"/>
    </location>
</feature>
<comment type="domain">
    <text evidence="9">The C-terminus contains a calmodulin-binding domain, which binds calmodulin in a calcium-dependent fashion.</text>
</comment>
<evidence type="ECO:0000256" key="4">
    <source>
        <dbReference type="ARBA" id="ARBA00022821"/>
    </source>
</evidence>